<dbReference type="Proteomes" id="UP000277212">
    <property type="component" value="Unassembled WGS sequence"/>
</dbReference>
<dbReference type="GO" id="GO:0008270">
    <property type="term" value="F:zinc ion binding"/>
    <property type="evidence" value="ECO:0007669"/>
    <property type="project" value="UniProtKB-KW"/>
</dbReference>
<keyword evidence="3" id="KW-0862">Zinc</keyword>
<accession>A0A3M2R5S7</accession>
<dbReference type="GO" id="GO:0000981">
    <property type="term" value="F:DNA-binding transcription factor activity, RNA polymerase II-specific"/>
    <property type="evidence" value="ECO:0007669"/>
    <property type="project" value="TreeGrafter"/>
</dbReference>
<dbReference type="SMART" id="SM00355">
    <property type="entry name" value="ZnF_C2H2"/>
    <property type="match status" value="2"/>
</dbReference>
<dbReference type="PANTHER" id="PTHR23235">
    <property type="entry name" value="KRUEPPEL-LIKE TRANSCRIPTION FACTOR"/>
    <property type="match status" value="1"/>
</dbReference>
<dbReference type="STRING" id="2010991.A0A3M2R5S7"/>
<feature type="compositionally biased region" description="Basic and acidic residues" evidence="5">
    <location>
        <begin position="312"/>
        <end position="326"/>
    </location>
</feature>
<evidence type="ECO:0000256" key="5">
    <source>
        <dbReference type="SAM" id="MobiDB-lite"/>
    </source>
</evidence>
<dbReference type="PANTHER" id="PTHR23235:SF120">
    <property type="entry name" value="KRUPPEL-LIKE FACTOR 15"/>
    <property type="match status" value="1"/>
</dbReference>
<comment type="caution">
    <text evidence="7">The sequence shown here is derived from an EMBL/GenBank/DDBJ whole genome shotgun (WGS) entry which is preliminary data.</text>
</comment>
<organism evidence="7 8">
    <name type="scientific">Fusarium kuroshium</name>
    <dbReference type="NCBI Taxonomy" id="2010991"/>
    <lineage>
        <taxon>Eukaryota</taxon>
        <taxon>Fungi</taxon>
        <taxon>Dikarya</taxon>
        <taxon>Ascomycota</taxon>
        <taxon>Pezizomycotina</taxon>
        <taxon>Sordariomycetes</taxon>
        <taxon>Hypocreomycetidae</taxon>
        <taxon>Hypocreales</taxon>
        <taxon>Nectriaceae</taxon>
        <taxon>Fusarium</taxon>
        <taxon>Fusarium solani species complex</taxon>
    </lineage>
</organism>
<keyword evidence="1" id="KW-0479">Metal-binding</keyword>
<evidence type="ECO:0000313" key="7">
    <source>
        <dbReference type="EMBL" id="RMJ00617.1"/>
    </source>
</evidence>
<keyword evidence="8" id="KW-1185">Reference proteome</keyword>
<evidence type="ECO:0000313" key="8">
    <source>
        <dbReference type="Proteomes" id="UP000277212"/>
    </source>
</evidence>
<gene>
    <name evidence="7" type="ORF">CDV36_015830</name>
</gene>
<evidence type="ECO:0000256" key="1">
    <source>
        <dbReference type="ARBA" id="ARBA00022723"/>
    </source>
</evidence>
<name>A0A3M2R5S7_9HYPO</name>
<dbReference type="AlphaFoldDB" id="A0A3M2R5S7"/>
<keyword evidence="2 4" id="KW-0863">Zinc-finger</keyword>
<dbReference type="GO" id="GO:0000978">
    <property type="term" value="F:RNA polymerase II cis-regulatory region sequence-specific DNA binding"/>
    <property type="evidence" value="ECO:0007669"/>
    <property type="project" value="TreeGrafter"/>
</dbReference>
<dbReference type="InterPro" id="IPR036236">
    <property type="entry name" value="Znf_C2H2_sf"/>
</dbReference>
<feature type="region of interest" description="Disordered" evidence="5">
    <location>
        <begin position="287"/>
        <end position="326"/>
    </location>
</feature>
<proteinExistence type="predicted"/>
<protein>
    <recommendedName>
        <fullName evidence="6">C2H2-type domain-containing protein</fullName>
    </recommendedName>
</protein>
<evidence type="ECO:0000259" key="6">
    <source>
        <dbReference type="PROSITE" id="PS50157"/>
    </source>
</evidence>
<feature type="domain" description="C2H2-type" evidence="6">
    <location>
        <begin position="235"/>
        <end position="264"/>
    </location>
</feature>
<dbReference type="PROSITE" id="PS00028">
    <property type="entry name" value="ZINC_FINGER_C2H2_1"/>
    <property type="match status" value="1"/>
</dbReference>
<reference evidence="7 8" key="1">
    <citation type="submission" date="2017-06" db="EMBL/GenBank/DDBJ databases">
        <title>Comparative genomic analysis of Ambrosia Fusariam Clade fungi.</title>
        <authorList>
            <person name="Stajich J.E."/>
            <person name="Carrillo J."/>
            <person name="Kijimoto T."/>
            <person name="Eskalen A."/>
            <person name="O'Donnell K."/>
            <person name="Kasson M."/>
        </authorList>
    </citation>
    <scope>NUCLEOTIDE SEQUENCE [LARGE SCALE GENOMIC DNA]</scope>
    <source>
        <strain evidence="7">UCR3666</strain>
    </source>
</reference>
<feature type="region of interest" description="Disordered" evidence="5">
    <location>
        <begin position="208"/>
        <end position="227"/>
    </location>
</feature>
<evidence type="ECO:0000256" key="3">
    <source>
        <dbReference type="ARBA" id="ARBA00022833"/>
    </source>
</evidence>
<dbReference type="EMBL" id="NKUJ01000674">
    <property type="protein sequence ID" value="RMJ00617.1"/>
    <property type="molecule type" value="Genomic_DNA"/>
</dbReference>
<dbReference type="InterPro" id="IPR013087">
    <property type="entry name" value="Znf_C2H2_type"/>
</dbReference>
<dbReference type="SUPFAM" id="SSF57667">
    <property type="entry name" value="beta-beta-alpha zinc fingers"/>
    <property type="match status" value="1"/>
</dbReference>
<evidence type="ECO:0000256" key="2">
    <source>
        <dbReference type="ARBA" id="ARBA00022771"/>
    </source>
</evidence>
<sequence length="326" mass="36523">MSSPSISTDSLLDALIRDYGPTTQPSTPCELDDIYCEGMSRSVSYKTENTPVFNYIDEPFSWPTKPEAGFPLLPDLVGVSVKKDPDGSDCEHMLDSGMITYDSMGPLTYPNSSSTYSLPSKVLHGATSFTMTPTRSFSVFQPASTSSPWAQHYEGLDEQVPEFKTSELKQHSRRLLDGCSLYGTNIHSPTHLPQTMNDEAKQMAPELYSVQPSPSGKQSPKRKSAPVDVVRRATCKCDYPGCHKIFRRKEHLKRHKNSFHGEGPNRFSCEFCGKDQFNRQDNLNNHRKLHAQPNSSSRGVEHITAAVAVIEQEERSRKRRKSSEAE</sequence>
<feature type="non-terminal residue" evidence="7">
    <location>
        <position position="326"/>
    </location>
</feature>
<evidence type="ECO:0000256" key="4">
    <source>
        <dbReference type="PROSITE-ProRule" id="PRU00042"/>
    </source>
</evidence>
<dbReference type="Gene3D" id="3.30.160.60">
    <property type="entry name" value="Classic Zinc Finger"/>
    <property type="match status" value="2"/>
</dbReference>
<dbReference type="OrthoDB" id="10018191at2759"/>
<dbReference type="PROSITE" id="PS50157">
    <property type="entry name" value="ZINC_FINGER_C2H2_2"/>
    <property type="match status" value="1"/>
</dbReference>